<feature type="transmembrane region" description="Helical" evidence="6">
    <location>
        <begin position="234"/>
        <end position="254"/>
    </location>
</feature>
<evidence type="ECO:0000256" key="4">
    <source>
        <dbReference type="ARBA" id="ARBA00022989"/>
    </source>
</evidence>
<dbReference type="InterPro" id="IPR050189">
    <property type="entry name" value="MFS_Efflux_Transporters"/>
</dbReference>
<dbReference type="Proteomes" id="UP001165124">
    <property type="component" value="Unassembled WGS sequence"/>
</dbReference>
<feature type="transmembrane region" description="Helical" evidence="6">
    <location>
        <begin position="94"/>
        <end position="115"/>
    </location>
</feature>
<evidence type="ECO:0000313" key="9">
    <source>
        <dbReference type="Proteomes" id="UP001165124"/>
    </source>
</evidence>
<keyword evidence="4 6" id="KW-1133">Transmembrane helix</keyword>
<protein>
    <submittedName>
        <fullName evidence="8">MFS transporter</fullName>
    </submittedName>
</protein>
<dbReference type="InterPro" id="IPR020846">
    <property type="entry name" value="MFS_dom"/>
</dbReference>
<dbReference type="SUPFAM" id="SSF103473">
    <property type="entry name" value="MFS general substrate transporter"/>
    <property type="match status" value="1"/>
</dbReference>
<feature type="transmembrane region" description="Helical" evidence="6">
    <location>
        <begin position="266"/>
        <end position="288"/>
    </location>
</feature>
<feature type="transmembrane region" description="Helical" evidence="6">
    <location>
        <begin position="155"/>
        <end position="178"/>
    </location>
</feature>
<feature type="transmembrane region" description="Helical" evidence="6">
    <location>
        <begin position="68"/>
        <end position="88"/>
    </location>
</feature>
<organism evidence="8 9">
    <name type="scientific">Actinomadura rubrobrunea</name>
    <dbReference type="NCBI Taxonomy" id="115335"/>
    <lineage>
        <taxon>Bacteria</taxon>
        <taxon>Bacillati</taxon>
        <taxon>Actinomycetota</taxon>
        <taxon>Actinomycetes</taxon>
        <taxon>Streptosporangiales</taxon>
        <taxon>Thermomonosporaceae</taxon>
        <taxon>Actinomadura</taxon>
    </lineage>
</organism>
<feature type="transmembrane region" description="Helical" evidence="6">
    <location>
        <begin position="331"/>
        <end position="353"/>
    </location>
</feature>
<comment type="caution">
    <text evidence="8">The sequence shown here is derived from an EMBL/GenBank/DDBJ whole genome shotgun (WGS) entry which is preliminary data.</text>
</comment>
<dbReference type="PROSITE" id="PS50850">
    <property type="entry name" value="MFS"/>
    <property type="match status" value="1"/>
</dbReference>
<keyword evidence="3 6" id="KW-0812">Transmembrane</keyword>
<keyword evidence="5 6" id="KW-0472">Membrane</keyword>
<evidence type="ECO:0000256" key="6">
    <source>
        <dbReference type="SAM" id="Phobius"/>
    </source>
</evidence>
<feature type="transmembrane region" description="Helical" evidence="6">
    <location>
        <begin position="127"/>
        <end position="149"/>
    </location>
</feature>
<keyword evidence="9" id="KW-1185">Reference proteome</keyword>
<evidence type="ECO:0000256" key="2">
    <source>
        <dbReference type="ARBA" id="ARBA00022475"/>
    </source>
</evidence>
<feature type="transmembrane region" description="Helical" evidence="6">
    <location>
        <begin position="199"/>
        <end position="222"/>
    </location>
</feature>
<sequence>MGWLFGLLLATFAIGTDDFIIAGILPEIASDLEVSEAVAGQLVTVFSVTYAAAAPILAVATARVPRRLLIVGGLAVFAVVNVVTVFAASYPLLMALRVAAALVAAAVSPAAFAVAGTLAPPERTGRAIGTVAAGLTVSLVVGVPVGSWLGENFGWQSAFVCVGVLTGLAVAVTATTLPRLPEMPVVGVRARLVPLRRPPVLACVLSTVVGASSGLMPFIYIAPVTDDLSGVGSSWVSAFIVVYGVAGAVGTVVGGRLTDRWGIDRALLGLLGAVVLSTVAMTAVGLLADGHAPLWLICLLLAVWGMAGWAYNPPMNARVLRLAGEAGTEAVALNTSGLYVGIALAGIIGGGALSRTGGTGVLAAAAVIGMVNFAFTAATVRRYPARRPKTEPRVPVKTP</sequence>
<dbReference type="GO" id="GO:0022857">
    <property type="term" value="F:transmembrane transporter activity"/>
    <property type="evidence" value="ECO:0007669"/>
    <property type="project" value="InterPro"/>
</dbReference>
<evidence type="ECO:0000259" key="7">
    <source>
        <dbReference type="PROSITE" id="PS50850"/>
    </source>
</evidence>
<dbReference type="GO" id="GO:0005886">
    <property type="term" value="C:plasma membrane"/>
    <property type="evidence" value="ECO:0007669"/>
    <property type="project" value="UniProtKB-SubCell"/>
</dbReference>
<evidence type="ECO:0000256" key="3">
    <source>
        <dbReference type="ARBA" id="ARBA00022692"/>
    </source>
</evidence>
<name>A0A9W6UXC6_9ACTN</name>
<dbReference type="CDD" id="cd17324">
    <property type="entry name" value="MFS_NepI_like"/>
    <property type="match status" value="1"/>
</dbReference>
<dbReference type="InterPro" id="IPR011701">
    <property type="entry name" value="MFS"/>
</dbReference>
<feature type="domain" description="Major facilitator superfamily (MFS) profile" evidence="7">
    <location>
        <begin position="3"/>
        <end position="381"/>
    </location>
</feature>
<accession>A0A9W6UXC6</accession>
<dbReference type="PANTHER" id="PTHR43124">
    <property type="entry name" value="PURINE EFFLUX PUMP PBUE"/>
    <property type="match status" value="1"/>
</dbReference>
<dbReference type="Pfam" id="PF07690">
    <property type="entry name" value="MFS_1"/>
    <property type="match status" value="1"/>
</dbReference>
<feature type="transmembrane region" description="Helical" evidence="6">
    <location>
        <begin position="359"/>
        <end position="380"/>
    </location>
</feature>
<dbReference type="InterPro" id="IPR036259">
    <property type="entry name" value="MFS_trans_sf"/>
</dbReference>
<comment type="subcellular location">
    <subcellularLocation>
        <location evidence="1">Cell membrane</location>
        <topology evidence="1">Multi-pass membrane protein</topology>
    </subcellularLocation>
</comment>
<evidence type="ECO:0000256" key="1">
    <source>
        <dbReference type="ARBA" id="ARBA00004651"/>
    </source>
</evidence>
<feature type="transmembrane region" description="Helical" evidence="6">
    <location>
        <begin position="294"/>
        <end position="311"/>
    </location>
</feature>
<dbReference type="Gene3D" id="1.20.1250.20">
    <property type="entry name" value="MFS general substrate transporter like domains"/>
    <property type="match status" value="1"/>
</dbReference>
<dbReference type="PANTHER" id="PTHR43124:SF10">
    <property type="entry name" value="PURINE EFFLUX PUMP PBUE"/>
    <property type="match status" value="1"/>
</dbReference>
<gene>
    <name evidence="8" type="ORF">Arub01_54320</name>
</gene>
<evidence type="ECO:0000256" key="5">
    <source>
        <dbReference type="ARBA" id="ARBA00023136"/>
    </source>
</evidence>
<evidence type="ECO:0000313" key="8">
    <source>
        <dbReference type="EMBL" id="GLW67189.1"/>
    </source>
</evidence>
<reference evidence="8" key="1">
    <citation type="submission" date="2023-02" db="EMBL/GenBank/DDBJ databases">
        <title>Actinomadura rubrobrunea NBRC 14622.</title>
        <authorList>
            <person name="Ichikawa N."/>
            <person name="Sato H."/>
            <person name="Tonouchi N."/>
        </authorList>
    </citation>
    <scope>NUCLEOTIDE SEQUENCE</scope>
    <source>
        <strain evidence="8">NBRC 14622</strain>
    </source>
</reference>
<dbReference type="AlphaFoldDB" id="A0A9W6UXC6"/>
<keyword evidence="2" id="KW-1003">Cell membrane</keyword>
<feature type="transmembrane region" description="Helical" evidence="6">
    <location>
        <begin position="38"/>
        <end position="61"/>
    </location>
</feature>
<proteinExistence type="predicted"/>
<dbReference type="EMBL" id="BSRZ01000020">
    <property type="protein sequence ID" value="GLW67189.1"/>
    <property type="molecule type" value="Genomic_DNA"/>
</dbReference>